<accession>A0ABU1SD41</accession>
<evidence type="ECO:0000313" key="2">
    <source>
        <dbReference type="Proteomes" id="UP001259347"/>
    </source>
</evidence>
<dbReference type="RefSeq" id="WP_310020421.1">
    <property type="nucleotide sequence ID" value="NZ_JAVDUM010000009.1"/>
</dbReference>
<gene>
    <name evidence="1" type="ORF">J2Y69_002130</name>
</gene>
<proteinExistence type="predicted"/>
<comment type="caution">
    <text evidence="1">The sequence shown here is derived from an EMBL/GenBank/DDBJ whole genome shotgun (WGS) entry which is preliminary data.</text>
</comment>
<evidence type="ECO:0008006" key="3">
    <source>
        <dbReference type="Google" id="ProtNLM"/>
    </source>
</evidence>
<organism evidence="1 2">
    <name type="scientific">Microbacterium resistens</name>
    <dbReference type="NCBI Taxonomy" id="156977"/>
    <lineage>
        <taxon>Bacteria</taxon>
        <taxon>Bacillati</taxon>
        <taxon>Actinomycetota</taxon>
        <taxon>Actinomycetes</taxon>
        <taxon>Micrococcales</taxon>
        <taxon>Microbacteriaceae</taxon>
        <taxon>Microbacterium</taxon>
    </lineage>
</organism>
<name>A0ABU1SD41_9MICO</name>
<reference evidence="1 2" key="1">
    <citation type="submission" date="2023-07" db="EMBL/GenBank/DDBJ databases">
        <title>Sorghum-associated microbial communities from plants grown in Nebraska, USA.</title>
        <authorList>
            <person name="Schachtman D."/>
        </authorList>
    </citation>
    <scope>NUCLEOTIDE SEQUENCE [LARGE SCALE GENOMIC DNA]</scope>
    <source>
        <strain evidence="1 2">2980</strain>
    </source>
</reference>
<protein>
    <recommendedName>
        <fullName evidence="3">Rho termination factor N-terminal domain-containing protein</fullName>
    </recommendedName>
</protein>
<dbReference type="EMBL" id="JAVDUM010000009">
    <property type="protein sequence ID" value="MDR6867526.1"/>
    <property type="molecule type" value="Genomic_DNA"/>
</dbReference>
<sequence>MIRIMHPRPQLGRQHALGVEFVDGIAEATGLHPDRELALTQHGFTIESGDVVDLTTLTKRELLDIADVEGVEVPKGATKATLVNLISRLPAGPFPGEV</sequence>
<dbReference type="Proteomes" id="UP001259347">
    <property type="component" value="Unassembled WGS sequence"/>
</dbReference>
<evidence type="ECO:0000313" key="1">
    <source>
        <dbReference type="EMBL" id="MDR6867526.1"/>
    </source>
</evidence>
<keyword evidence="2" id="KW-1185">Reference proteome</keyword>